<evidence type="ECO:0000313" key="2">
    <source>
        <dbReference type="Proteomes" id="UP001153555"/>
    </source>
</evidence>
<dbReference type="OrthoDB" id="1936608at2759"/>
<proteinExistence type="predicted"/>
<reference evidence="1" key="1">
    <citation type="submission" date="2019-12" db="EMBL/GenBank/DDBJ databases">
        <authorList>
            <person name="Scholes J."/>
        </authorList>
    </citation>
    <scope>NUCLEOTIDE SEQUENCE</scope>
</reference>
<feature type="non-terminal residue" evidence="1">
    <location>
        <position position="58"/>
    </location>
</feature>
<sequence length="58" mass="6570">GMTPLFFQHFWQLIKVFFSKNASVGLKAEICQCLQGIEVCHSSRYLGLPLGIGKNKRE</sequence>
<accession>A0A9N7N531</accession>
<dbReference type="Proteomes" id="UP001153555">
    <property type="component" value="Unassembled WGS sequence"/>
</dbReference>
<protein>
    <submittedName>
        <fullName evidence="1">Uncharacterized protein</fullName>
    </submittedName>
</protein>
<gene>
    <name evidence="1" type="ORF">SHERM_02151</name>
</gene>
<dbReference type="EMBL" id="CACSLK010027624">
    <property type="protein sequence ID" value="CAA0826958.1"/>
    <property type="molecule type" value="Genomic_DNA"/>
</dbReference>
<comment type="caution">
    <text evidence="1">The sequence shown here is derived from an EMBL/GenBank/DDBJ whole genome shotgun (WGS) entry which is preliminary data.</text>
</comment>
<evidence type="ECO:0000313" key="1">
    <source>
        <dbReference type="EMBL" id="CAA0826958.1"/>
    </source>
</evidence>
<dbReference type="AlphaFoldDB" id="A0A9N7N531"/>
<feature type="non-terminal residue" evidence="1">
    <location>
        <position position="1"/>
    </location>
</feature>
<keyword evidence="2" id="KW-1185">Reference proteome</keyword>
<name>A0A9N7N531_STRHE</name>
<organism evidence="1 2">
    <name type="scientific">Striga hermonthica</name>
    <name type="common">Purple witchweed</name>
    <name type="synonym">Buchnera hermonthica</name>
    <dbReference type="NCBI Taxonomy" id="68872"/>
    <lineage>
        <taxon>Eukaryota</taxon>
        <taxon>Viridiplantae</taxon>
        <taxon>Streptophyta</taxon>
        <taxon>Embryophyta</taxon>
        <taxon>Tracheophyta</taxon>
        <taxon>Spermatophyta</taxon>
        <taxon>Magnoliopsida</taxon>
        <taxon>eudicotyledons</taxon>
        <taxon>Gunneridae</taxon>
        <taxon>Pentapetalae</taxon>
        <taxon>asterids</taxon>
        <taxon>lamiids</taxon>
        <taxon>Lamiales</taxon>
        <taxon>Orobanchaceae</taxon>
        <taxon>Buchnereae</taxon>
        <taxon>Striga</taxon>
    </lineage>
</organism>